<sequence length="74" mass="7738">MKHRIRLPPMGPPPGAAAPTLSITRPGQDGTALLNIRRSPPMMLSGLSSLMVEPAAAWGRGSGPRQATIDPART</sequence>
<organism evidence="2 3">
    <name type="scientific">Actinoplanes missouriensis (strain ATCC 14538 / DSM 43046 / CBS 188.64 / JCM 3121 / NBRC 102363 / NCIMB 12654 / NRRL B-3342 / UNCC 431)</name>
    <dbReference type="NCBI Taxonomy" id="512565"/>
    <lineage>
        <taxon>Bacteria</taxon>
        <taxon>Bacillati</taxon>
        <taxon>Actinomycetota</taxon>
        <taxon>Actinomycetes</taxon>
        <taxon>Micromonosporales</taxon>
        <taxon>Micromonosporaceae</taxon>
        <taxon>Actinoplanes</taxon>
    </lineage>
</organism>
<evidence type="ECO:0000256" key="1">
    <source>
        <dbReference type="SAM" id="MobiDB-lite"/>
    </source>
</evidence>
<proteinExistence type="predicted"/>
<dbReference type="Proteomes" id="UP000007882">
    <property type="component" value="Chromosome"/>
</dbReference>
<protein>
    <submittedName>
        <fullName evidence="2">Uncharacterized protein</fullName>
    </submittedName>
</protein>
<accession>I0H4F2</accession>
<evidence type="ECO:0000313" key="3">
    <source>
        <dbReference type="Proteomes" id="UP000007882"/>
    </source>
</evidence>
<feature type="region of interest" description="Disordered" evidence="1">
    <location>
        <begin position="1"/>
        <end position="22"/>
    </location>
</feature>
<dbReference type="HOGENOM" id="CLU_2679390_0_0_11"/>
<dbReference type="EMBL" id="AP012319">
    <property type="protein sequence ID" value="BAL87889.1"/>
    <property type="molecule type" value="Genomic_DNA"/>
</dbReference>
<name>I0H4F2_ACTM4</name>
<gene>
    <name evidence="2" type="ordered locus">AMIS_26690</name>
</gene>
<keyword evidence="3" id="KW-1185">Reference proteome</keyword>
<dbReference type="KEGG" id="ams:AMIS_26690"/>
<dbReference type="STRING" id="512565.AMIS_26690"/>
<reference evidence="2 3" key="1">
    <citation type="submission" date="2012-02" db="EMBL/GenBank/DDBJ databases">
        <title>Complete genome sequence of Actinoplanes missouriensis 431 (= NBRC 102363).</title>
        <authorList>
            <person name="Ohnishi Y."/>
            <person name="Ishikawa J."/>
            <person name="Sekine M."/>
            <person name="Hosoyama A."/>
            <person name="Harada T."/>
            <person name="Narita H."/>
            <person name="Hata T."/>
            <person name="Konno Y."/>
            <person name="Tutikane K."/>
            <person name="Fujita N."/>
            <person name="Horinouchi S."/>
            <person name="Hayakawa M."/>
        </authorList>
    </citation>
    <scope>NUCLEOTIDE SEQUENCE [LARGE SCALE GENOMIC DNA]</scope>
    <source>
        <strain evidence="3">ATCC 14538 / DSM 43046 / CBS 188.64 / JCM 3121 / NBRC 102363 / NCIMB 12654 / NRRL B-3342 / UNCC 431</strain>
    </source>
</reference>
<dbReference type="AlphaFoldDB" id="I0H4F2"/>
<evidence type="ECO:0000313" key="2">
    <source>
        <dbReference type="EMBL" id="BAL87889.1"/>
    </source>
</evidence>